<comment type="caution">
    <text evidence="3">The sequence shown here is derived from an EMBL/GenBank/DDBJ whole genome shotgun (WGS) entry which is preliminary data.</text>
</comment>
<dbReference type="Gene3D" id="3.90.550.10">
    <property type="entry name" value="Spore Coat Polysaccharide Biosynthesis Protein SpsA, Chain A"/>
    <property type="match status" value="1"/>
</dbReference>
<dbReference type="AlphaFoldDB" id="A0A4S4FP43"/>
<dbReference type="Pfam" id="PF00535">
    <property type="entry name" value="Glycos_transf_2"/>
    <property type="match status" value="1"/>
</dbReference>
<keyword evidence="3" id="KW-0808">Transferase</keyword>
<gene>
    <name evidence="3" type="ORF">E6C64_08190</name>
    <name evidence="2" type="ORF">E6C64_09045</name>
</gene>
<keyword evidence="4" id="KW-1185">Reference proteome</keyword>
<dbReference type="InterPro" id="IPR029044">
    <property type="entry name" value="Nucleotide-diphossugar_trans"/>
</dbReference>
<organism evidence="3 4">
    <name type="scientific">Naasia lichenicola</name>
    <dbReference type="NCBI Taxonomy" id="2565933"/>
    <lineage>
        <taxon>Bacteria</taxon>
        <taxon>Bacillati</taxon>
        <taxon>Actinomycetota</taxon>
        <taxon>Actinomycetes</taxon>
        <taxon>Micrococcales</taxon>
        <taxon>Microbacteriaceae</taxon>
        <taxon>Naasia</taxon>
    </lineage>
</organism>
<reference evidence="3 4" key="1">
    <citation type="submission" date="2019-04" db="EMBL/GenBank/DDBJ databases">
        <authorList>
            <person name="Jiang L."/>
        </authorList>
    </citation>
    <scope>NUCLEOTIDE SEQUENCE [LARGE SCALE GENOMIC DNA]</scope>
    <source>
        <strain evidence="3 4">YIM 131853</strain>
    </source>
</reference>
<dbReference type="Proteomes" id="UP000309133">
    <property type="component" value="Unassembled WGS sequence"/>
</dbReference>
<dbReference type="RefSeq" id="WP_136427131.1">
    <property type="nucleotide sequence ID" value="NZ_SSSM01000003.1"/>
</dbReference>
<feature type="domain" description="Glycosyltransferase 2-like" evidence="1">
    <location>
        <begin position="9"/>
        <end position="149"/>
    </location>
</feature>
<protein>
    <submittedName>
        <fullName evidence="3">Glycosyltransferase family 2 protein</fullName>
    </submittedName>
</protein>
<dbReference type="EMBL" id="SSSM01000003">
    <property type="protein sequence ID" value="THG32011.1"/>
    <property type="molecule type" value="Genomic_DNA"/>
</dbReference>
<dbReference type="EMBL" id="SSSM01000004">
    <property type="protein sequence ID" value="THG30774.1"/>
    <property type="molecule type" value="Genomic_DNA"/>
</dbReference>
<accession>A0A4S4FP43</accession>
<evidence type="ECO:0000313" key="3">
    <source>
        <dbReference type="EMBL" id="THG32011.1"/>
    </source>
</evidence>
<evidence type="ECO:0000313" key="4">
    <source>
        <dbReference type="Proteomes" id="UP000309133"/>
    </source>
</evidence>
<name>A0A4S4FP43_9MICO</name>
<dbReference type="CDD" id="cd04186">
    <property type="entry name" value="GT_2_like_c"/>
    <property type="match status" value="1"/>
</dbReference>
<dbReference type="InterPro" id="IPR001173">
    <property type="entry name" value="Glyco_trans_2-like"/>
</dbReference>
<evidence type="ECO:0000313" key="2">
    <source>
        <dbReference type="EMBL" id="THG30774.1"/>
    </source>
</evidence>
<dbReference type="OrthoDB" id="9771846at2"/>
<sequence>MTDVSGIDVVITHYRSLDDLRENLHALRKLGSAHVRSVVVSDSAATGEARSIVRDEYPTATYIPFTHNVGYARLVNAGILSTSSPYVLVLNADVSLAPGGIEGLVGALDSDPGLGVVGPQVSNEDGSRQETAFSFYRPLTFLARRTRFGTTRLGRMELDRFTNAARVASSISSQSRMDVDWVMGCAFAIRRSALVSVGLMDTRFFMYFEDVDLCLRMWRDGWRVSYEPNARALHSWGRASKGGFAALLINPMARRHVASAVRFYRKHGWTGGTRHAI</sequence>
<evidence type="ECO:0000259" key="1">
    <source>
        <dbReference type="Pfam" id="PF00535"/>
    </source>
</evidence>
<proteinExistence type="predicted"/>
<dbReference type="PANTHER" id="PTHR43179">
    <property type="entry name" value="RHAMNOSYLTRANSFERASE WBBL"/>
    <property type="match status" value="1"/>
</dbReference>
<dbReference type="SUPFAM" id="SSF53448">
    <property type="entry name" value="Nucleotide-diphospho-sugar transferases"/>
    <property type="match status" value="1"/>
</dbReference>
<dbReference type="GO" id="GO:0016740">
    <property type="term" value="F:transferase activity"/>
    <property type="evidence" value="ECO:0007669"/>
    <property type="project" value="UniProtKB-KW"/>
</dbReference>
<dbReference type="PANTHER" id="PTHR43179:SF7">
    <property type="entry name" value="RHAMNOSYLTRANSFERASE WBBL"/>
    <property type="match status" value="1"/>
</dbReference>